<dbReference type="PANTHER" id="PTHR38762">
    <property type="entry name" value="CRYPTIC OUTER MEMBRANE PORIN BGLH-RELATED"/>
    <property type="match status" value="1"/>
</dbReference>
<dbReference type="EMBL" id="JAGFNY010000014">
    <property type="protein sequence ID" value="MBW7570309.1"/>
    <property type="molecule type" value="Genomic_DNA"/>
</dbReference>
<keyword evidence="11" id="KW-1185">Reference proteome</keyword>
<evidence type="ECO:0000256" key="9">
    <source>
        <dbReference type="ARBA" id="ARBA00023237"/>
    </source>
</evidence>
<keyword evidence="8" id="KW-0472">Membrane</keyword>
<proteinExistence type="inferred from homology"/>
<comment type="caution">
    <text evidence="10">The sequence shown here is derived from an EMBL/GenBank/DDBJ whole genome shotgun (WGS) entry which is preliminary data.</text>
</comment>
<organism evidence="10 11">
    <name type="scientific">Succinivibrio faecicola</name>
    <dbReference type="NCBI Taxonomy" id="2820300"/>
    <lineage>
        <taxon>Bacteria</taxon>
        <taxon>Pseudomonadati</taxon>
        <taxon>Pseudomonadota</taxon>
        <taxon>Gammaproteobacteria</taxon>
        <taxon>Aeromonadales</taxon>
        <taxon>Succinivibrionaceae</taxon>
        <taxon>Succinivibrio</taxon>
    </lineage>
</organism>
<keyword evidence="9" id="KW-0998">Cell outer membrane</keyword>
<sequence length="459" mass="50499">MSAQASAAVTPDVALKGDASYFRAGVYSRHFNNNKGNVGRLGNEHDNYIELAPSVTLAEVDGTEWRFTTSFAMSTDEEGAWQATDKAAGNGENIAFANTQAFLRVTGLLDSDKGAALWVGKKYVRVDSHVVDNYWRNVSGNGVGIENLSLGSGKLRANWTRRDDARDFALKASGYSLENGHNDDGDGKQAVTKPSRTATNMFDVEYGFAPFDSSWASVGYTLVAPQRYASEYSNYGYKLKEEVGNGHLFTAVLGESLLGGWNNTVVRYVKGSTAGAGLWSHTYTGSKDSSSYNIDIIDFGAVNFTENFNMLYHTWFNFSKVKNSLDNKETHGRDFQLVLRPQYKLTKMTRLILEAGMFTSSSDTTVFGDESEKGNTQQQKLTLAYGITPDAGNAWSRPEIRFFATYKHFGHNEGRTGTYGNGFTVNLMDKATAGASTVDSLSDGRKTEFYFGVQAESWF</sequence>
<keyword evidence="3" id="KW-0813">Transport</keyword>
<dbReference type="Gene3D" id="2.40.170.10">
    <property type="entry name" value="Porin, LamB type"/>
    <property type="match status" value="1"/>
</dbReference>
<evidence type="ECO:0000256" key="6">
    <source>
        <dbReference type="ARBA" id="ARBA00023065"/>
    </source>
</evidence>
<dbReference type="InterPro" id="IPR003192">
    <property type="entry name" value="Porin_LamB"/>
</dbReference>
<keyword evidence="6" id="KW-0406">Ion transport</keyword>
<dbReference type="SUPFAM" id="SSF56935">
    <property type="entry name" value="Porins"/>
    <property type="match status" value="1"/>
</dbReference>
<evidence type="ECO:0000256" key="7">
    <source>
        <dbReference type="ARBA" id="ARBA00023114"/>
    </source>
</evidence>
<evidence type="ECO:0000256" key="1">
    <source>
        <dbReference type="ARBA" id="ARBA00004571"/>
    </source>
</evidence>
<dbReference type="Proteomes" id="UP000731465">
    <property type="component" value="Unassembled WGS sequence"/>
</dbReference>
<name>A0ABS7DG83_9GAMM</name>
<gene>
    <name evidence="10" type="ORF">J5V48_05305</name>
</gene>
<protein>
    <submittedName>
        <fullName evidence="10">Carbohydrate porin</fullName>
    </submittedName>
</protein>
<evidence type="ECO:0000313" key="10">
    <source>
        <dbReference type="EMBL" id="MBW7570309.1"/>
    </source>
</evidence>
<evidence type="ECO:0000256" key="5">
    <source>
        <dbReference type="ARBA" id="ARBA00022692"/>
    </source>
</evidence>
<keyword evidence="4" id="KW-1134">Transmembrane beta strand</keyword>
<comment type="similarity">
    <text evidence="2">Belongs to the porin LamB (TC 1.B.3) family.</text>
</comment>
<dbReference type="InterPro" id="IPR050286">
    <property type="entry name" value="G_neg_Bact_CarbUptk_Porin"/>
</dbReference>
<accession>A0ABS7DG83</accession>
<dbReference type="Pfam" id="PF02264">
    <property type="entry name" value="LamB"/>
    <property type="match status" value="1"/>
</dbReference>
<dbReference type="InterPro" id="IPR036998">
    <property type="entry name" value="Porin_LamB_sf"/>
</dbReference>
<evidence type="ECO:0000256" key="8">
    <source>
        <dbReference type="ARBA" id="ARBA00023136"/>
    </source>
</evidence>
<reference evidence="10 11" key="1">
    <citation type="submission" date="2021-03" db="EMBL/GenBank/DDBJ databases">
        <title>Succinivibrio sp. nov. isolated from feces of cow.</title>
        <authorList>
            <person name="Choi J.-Y."/>
        </authorList>
    </citation>
    <scope>NUCLEOTIDE SEQUENCE [LARGE SCALE GENOMIC DNA]</scope>
    <source>
        <strain evidence="10 11">AGMB01872</strain>
    </source>
</reference>
<dbReference type="PANTHER" id="PTHR38762:SF1">
    <property type="entry name" value="CRYPTIC OUTER MEMBRANE PORIN BGLH-RELATED"/>
    <property type="match status" value="1"/>
</dbReference>
<comment type="subcellular location">
    <subcellularLocation>
        <location evidence="1">Cell outer membrane</location>
        <topology evidence="1">Multi-pass membrane protein</topology>
    </subcellularLocation>
</comment>
<evidence type="ECO:0000256" key="3">
    <source>
        <dbReference type="ARBA" id="ARBA00022448"/>
    </source>
</evidence>
<evidence type="ECO:0000256" key="2">
    <source>
        <dbReference type="ARBA" id="ARBA00007055"/>
    </source>
</evidence>
<evidence type="ECO:0000313" key="11">
    <source>
        <dbReference type="Proteomes" id="UP000731465"/>
    </source>
</evidence>
<keyword evidence="5" id="KW-0812">Transmembrane</keyword>
<evidence type="ECO:0000256" key="4">
    <source>
        <dbReference type="ARBA" id="ARBA00022452"/>
    </source>
</evidence>
<dbReference type="RefSeq" id="WP_219937532.1">
    <property type="nucleotide sequence ID" value="NZ_JAGFNY010000014.1"/>
</dbReference>
<keyword evidence="7" id="KW-0626">Porin</keyword>